<reference evidence="1" key="1">
    <citation type="submission" date="2022-11" db="EMBL/GenBank/DDBJ databases">
        <authorList>
            <person name="Coimbra C."/>
        </authorList>
    </citation>
    <scope>NUCLEOTIDE SEQUENCE</scope>
    <source>
        <strain evidence="1">Jales19</strain>
    </source>
</reference>
<accession>A0ABT4QNX6</accession>
<sequence length="134" mass="14264">MKYPPFGKIYLEIFSPTGHQMTSARQSRSGVATERPEAPASPVGFAEALRAHRSAVGYLIVTAANGWRRLPRDVSRPFRRRGGGDRSNSTAGRAFLPLVGIANTLLSAEVSGVASVSSSDRLCGFQTKATGRSA</sequence>
<protein>
    <recommendedName>
        <fullName evidence="3">Transposase</fullName>
    </recommendedName>
</protein>
<gene>
    <name evidence="1" type="ORF">OOJ09_03550</name>
</gene>
<dbReference type="Proteomes" id="UP001152178">
    <property type="component" value="Unassembled WGS sequence"/>
</dbReference>
<dbReference type="RefSeq" id="WP_269903851.1">
    <property type="nucleotide sequence ID" value="NZ_JAPFQA010000001.1"/>
</dbReference>
<organism evidence="1 2">
    <name type="scientific">Mesorhizobium qingshengii</name>
    <dbReference type="NCBI Taxonomy" id="1165689"/>
    <lineage>
        <taxon>Bacteria</taxon>
        <taxon>Pseudomonadati</taxon>
        <taxon>Pseudomonadota</taxon>
        <taxon>Alphaproteobacteria</taxon>
        <taxon>Hyphomicrobiales</taxon>
        <taxon>Phyllobacteriaceae</taxon>
        <taxon>Mesorhizobium</taxon>
    </lineage>
</organism>
<name>A0ABT4QNX6_9HYPH</name>
<dbReference type="EMBL" id="JAPFQA010000001">
    <property type="protein sequence ID" value="MCZ8543241.1"/>
    <property type="molecule type" value="Genomic_DNA"/>
</dbReference>
<evidence type="ECO:0000313" key="2">
    <source>
        <dbReference type="Proteomes" id="UP001152178"/>
    </source>
</evidence>
<evidence type="ECO:0000313" key="1">
    <source>
        <dbReference type="EMBL" id="MCZ8543241.1"/>
    </source>
</evidence>
<comment type="caution">
    <text evidence="1">The sequence shown here is derived from an EMBL/GenBank/DDBJ whole genome shotgun (WGS) entry which is preliminary data.</text>
</comment>
<evidence type="ECO:0008006" key="3">
    <source>
        <dbReference type="Google" id="ProtNLM"/>
    </source>
</evidence>
<proteinExistence type="predicted"/>
<keyword evidence="2" id="KW-1185">Reference proteome</keyword>